<dbReference type="InterPro" id="IPR054765">
    <property type="entry name" value="SLBB_dom"/>
</dbReference>
<evidence type="ECO:0000256" key="6">
    <source>
        <dbReference type="ARBA" id="ARBA00022692"/>
    </source>
</evidence>
<comment type="similarity">
    <text evidence="2">Belongs to the BexD/CtrA/VexA family.</text>
</comment>
<evidence type="ECO:0000256" key="14">
    <source>
        <dbReference type="ARBA" id="ARBA00023288"/>
    </source>
</evidence>
<dbReference type="Pfam" id="PF02563">
    <property type="entry name" value="Poly_export"/>
    <property type="match status" value="1"/>
</dbReference>
<evidence type="ECO:0000313" key="19">
    <source>
        <dbReference type="EMBL" id="MEX3748495.1"/>
    </source>
</evidence>
<keyword evidence="5" id="KW-0762">Sugar transport</keyword>
<evidence type="ECO:0000256" key="4">
    <source>
        <dbReference type="ARBA" id="ARBA00022452"/>
    </source>
</evidence>
<dbReference type="PROSITE" id="PS51257">
    <property type="entry name" value="PROKAR_LIPOPROTEIN"/>
    <property type="match status" value="1"/>
</dbReference>
<keyword evidence="7 15" id="KW-0732">Signal</keyword>
<feature type="domain" description="SLBB" evidence="17">
    <location>
        <begin position="181"/>
        <end position="258"/>
    </location>
</feature>
<feature type="chain" id="PRO_5026690611" evidence="15">
    <location>
        <begin position="23"/>
        <end position="378"/>
    </location>
</feature>
<comment type="subcellular location">
    <subcellularLocation>
        <location evidence="1">Cell outer membrane</location>
        <topology evidence="1">Multi-pass membrane protein</topology>
    </subcellularLocation>
</comment>
<evidence type="ECO:0000256" key="15">
    <source>
        <dbReference type="SAM" id="SignalP"/>
    </source>
</evidence>
<dbReference type="RefSeq" id="WP_081588265.1">
    <property type="nucleotide sequence ID" value="NZ_CADILN010000001.1"/>
</dbReference>
<dbReference type="PANTHER" id="PTHR33619:SF3">
    <property type="entry name" value="POLYSACCHARIDE EXPORT PROTEIN GFCE-RELATED"/>
    <property type="match status" value="1"/>
</dbReference>
<keyword evidence="12" id="KW-0564">Palmitate</keyword>
<evidence type="ECO:0000256" key="1">
    <source>
        <dbReference type="ARBA" id="ARBA00004571"/>
    </source>
</evidence>
<dbReference type="GO" id="GO:0015288">
    <property type="term" value="F:porin activity"/>
    <property type="evidence" value="ECO:0007669"/>
    <property type="project" value="UniProtKB-KW"/>
</dbReference>
<evidence type="ECO:0000256" key="13">
    <source>
        <dbReference type="ARBA" id="ARBA00023237"/>
    </source>
</evidence>
<dbReference type="AlphaFoldDB" id="A0A6J5JWG3"/>
<evidence type="ECO:0000256" key="9">
    <source>
        <dbReference type="ARBA" id="ARBA00023065"/>
    </source>
</evidence>
<keyword evidence="11" id="KW-0472">Membrane</keyword>
<sequence length="378" mass="40181">MRGAMRGAIFNAVALALPIALAGCAAAPGMKMVKPATIAVSHDTEARAEAAPVPIMNIDATLIHRLRATRTKDLDEAVRELSAKPSPYVVGAGDVLQITVWDHPELAVAQGAPGQAATRNSDPVPGFVVDQRGNLQFPYAGTLHAAGMTTDQIQQALALRLTKAFLNPQVTVRMASFRARQIFVDGEVHTPGAQPLNDIPMTLYDAVSRAGGFATTADQSRLVLVRDGRSYPLDMTSMFEGGFNPARIILRDGDLLRVRARDDSGVYVMGEVSRPSTALPMRDGTLSLSEAISQAGSINSNSADASEVYVIRDSLSASPQVYHLDAKSPVSMVLANQFALEPHDIVYVDGNGLVRFSRVLNLLLPAVNAALYGAIAGK</sequence>
<keyword evidence="13" id="KW-0998">Cell outer membrane</keyword>
<evidence type="ECO:0000256" key="7">
    <source>
        <dbReference type="ARBA" id="ARBA00022729"/>
    </source>
</evidence>
<dbReference type="Proteomes" id="UP001558535">
    <property type="component" value="Unassembled WGS sequence"/>
</dbReference>
<dbReference type="GO" id="GO:0046930">
    <property type="term" value="C:pore complex"/>
    <property type="evidence" value="ECO:0007669"/>
    <property type="project" value="UniProtKB-KW"/>
</dbReference>
<keyword evidence="8" id="KW-0625">Polysaccharide transport</keyword>
<keyword evidence="6" id="KW-0812">Transmembrane</keyword>
<evidence type="ECO:0000256" key="11">
    <source>
        <dbReference type="ARBA" id="ARBA00023136"/>
    </source>
</evidence>
<dbReference type="GO" id="GO:0006811">
    <property type="term" value="P:monoatomic ion transport"/>
    <property type="evidence" value="ECO:0007669"/>
    <property type="project" value="UniProtKB-KW"/>
</dbReference>
<keyword evidence="21" id="KW-1185">Reference proteome</keyword>
<reference evidence="19 21" key="2">
    <citation type="submission" date="2024-07" db="EMBL/GenBank/DDBJ databases">
        <title>A survey of Mimosa microsymbionts across Brazilian biomes reveals a high diversity of Paraburkholderia nodulating endemic species, but also that Cupriavidus is common as a symbiont of widespread species.</title>
        <authorList>
            <person name="Rouws L."/>
            <person name="Barauna A."/>
            <person name="Beukes C."/>
            <person name="Rouws J.R.C."/>
            <person name="De Faria S.M."/>
            <person name="Gross E."/>
            <person name="Bueno Dos Reis Junior F."/>
            <person name="Simon M.F."/>
            <person name="Maluk M."/>
            <person name="Odee D.W."/>
            <person name="Kenicer G."/>
            <person name="Young J.P.W."/>
            <person name="Reis V.M."/>
            <person name="Zilli J."/>
            <person name="James E.K."/>
        </authorList>
    </citation>
    <scope>NUCLEOTIDE SEQUENCE [LARGE SCALE GENOMIC DNA]</scope>
    <source>
        <strain evidence="19 21">BR14375</strain>
    </source>
</reference>
<feature type="signal peptide" evidence="15">
    <location>
        <begin position="1"/>
        <end position="22"/>
    </location>
</feature>
<evidence type="ECO:0000313" key="21">
    <source>
        <dbReference type="Proteomes" id="UP001558535"/>
    </source>
</evidence>
<feature type="domain" description="Polysaccharide export protein N-terminal" evidence="16">
    <location>
        <begin position="83"/>
        <end position="174"/>
    </location>
</feature>
<evidence type="ECO:0000256" key="3">
    <source>
        <dbReference type="ARBA" id="ARBA00022448"/>
    </source>
</evidence>
<dbReference type="Gene3D" id="3.10.560.10">
    <property type="entry name" value="Outer membrane lipoprotein wza domain like"/>
    <property type="match status" value="2"/>
</dbReference>
<evidence type="ECO:0000256" key="5">
    <source>
        <dbReference type="ARBA" id="ARBA00022597"/>
    </source>
</evidence>
<keyword evidence="10" id="KW-0626">Porin</keyword>
<dbReference type="Gene3D" id="3.30.1950.10">
    <property type="entry name" value="wza like domain"/>
    <property type="match status" value="1"/>
</dbReference>
<evidence type="ECO:0000313" key="18">
    <source>
        <dbReference type="EMBL" id="CAB4046483.1"/>
    </source>
</evidence>
<dbReference type="GeneID" id="27801183"/>
<evidence type="ECO:0000259" key="17">
    <source>
        <dbReference type="Pfam" id="PF22461"/>
    </source>
</evidence>
<accession>A0A6J5JWG3</accession>
<evidence type="ECO:0000313" key="20">
    <source>
        <dbReference type="Proteomes" id="UP000494102"/>
    </source>
</evidence>
<evidence type="ECO:0000256" key="12">
    <source>
        <dbReference type="ARBA" id="ARBA00023139"/>
    </source>
</evidence>
<proteinExistence type="inferred from homology"/>
<dbReference type="Pfam" id="PF22461">
    <property type="entry name" value="SLBB_2"/>
    <property type="match status" value="2"/>
</dbReference>
<reference evidence="18 20" key="1">
    <citation type="submission" date="2020-04" db="EMBL/GenBank/DDBJ databases">
        <authorList>
            <person name="De Canck E."/>
        </authorList>
    </citation>
    <scope>NUCLEOTIDE SEQUENCE [LARGE SCALE GENOMIC DNA]</scope>
    <source>
        <strain evidence="18 20">LMG 9964</strain>
    </source>
</reference>
<keyword evidence="3" id="KW-0813">Transport</keyword>
<dbReference type="InterPro" id="IPR049712">
    <property type="entry name" value="Poly_export"/>
</dbReference>
<keyword evidence="14" id="KW-0449">Lipoprotein</keyword>
<dbReference type="PANTHER" id="PTHR33619">
    <property type="entry name" value="POLYSACCHARIDE EXPORT PROTEIN GFCE-RELATED"/>
    <property type="match status" value="1"/>
</dbReference>
<evidence type="ECO:0000259" key="16">
    <source>
        <dbReference type="Pfam" id="PF02563"/>
    </source>
</evidence>
<gene>
    <name evidence="19" type="ORF">AB3X84_00620</name>
    <name evidence="18" type="ORF">LMG9964_00114</name>
</gene>
<name>A0A6J5JWG3_9BURK</name>
<dbReference type="EMBL" id="CADILN010000001">
    <property type="protein sequence ID" value="CAB4046483.1"/>
    <property type="molecule type" value="Genomic_DNA"/>
</dbReference>
<dbReference type="GO" id="GO:0015159">
    <property type="term" value="F:polysaccharide transmembrane transporter activity"/>
    <property type="evidence" value="ECO:0007669"/>
    <property type="project" value="InterPro"/>
</dbReference>
<evidence type="ECO:0000256" key="10">
    <source>
        <dbReference type="ARBA" id="ARBA00023114"/>
    </source>
</evidence>
<feature type="domain" description="SLBB" evidence="17">
    <location>
        <begin position="266"/>
        <end position="348"/>
    </location>
</feature>
<keyword evidence="4" id="KW-1134">Transmembrane beta strand</keyword>
<protein>
    <submittedName>
        <fullName evidence="19">Polysaccharide biosynthesis/export family protein</fullName>
    </submittedName>
</protein>
<organism evidence="18 20">
    <name type="scientific">Paraburkholderia phenoliruptrix</name>
    <dbReference type="NCBI Taxonomy" id="252970"/>
    <lineage>
        <taxon>Bacteria</taxon>
        <taxon>Pseudomonadati</taxon>
        <taxon>Pseudomonadota</taxon>
        <taxon>Betaproteobacteria</taxon>
        <taxon>Burkholderiales</taxon>
        <taxon>Burkholderiaceae</taxon>
        <taxon>Paraburkholderia</taxon>
    </lineage>
</organism>
<evidence type="ECO:0000256" key="8">
    <source>
        <dbReference type="ARBA" id="ARBA00023047"/>
    </source>
</evidence>
<dbReference type="Proteomes" id="UP000494102">
    <property type="component" value="Unassembled WGS sequence"/>
</dbReference>
<dbReference type="EMBL" id="JBFPKE010000001">
    <property type="protein sequence ID" value="MEX3748495.1"/>
    <property type="molecule type" value="Genomic_DNA"/>
</dbReference>
<keyword evidence="9" id="KW-0406">Ion transport</keyword>
<evidence type="ECO:0000256" key="2">
    <source>
        <dbReference type="ARBA" id="ARBA00009450"/>
    </source>
</evidence>
<dbReference type="InterPro" id="IPR003715">
    <property type="entry name" value="Poly_export_N"/>
</dbReference>
<dbReference type="GO" id="GO:0009279">
    <property type="term" value="C:cell outer membrane"/>
    <property type="evidence" value="ECO:0007669"/>
    <property type="project" value="UniProtKB-SubCell"/>
</dbReference>